<organism evidence="1 2">
    <name type="scientific">Actinomadura algeriensis</name>
    <dbReference type="NCBI Taxonomy" id="1679523"/>
    <lineage>
        <taxon>Bacteria</taxon>
        <taxon>Bacillati</taxon>
        <taxon>Actinomycetota</taxon>
        <taxon>Actinomycetes</taxon>
        <taxon>Streptosporangiales</taxon>
        <taxon>Thermomonosporaceae</taxon>
        <taxon>Actinomadura</taxon>
    </lineage>
</organism>
<evidence type="ECO:0000313" key="2">
    <source>
        <dbReference type="Proteomes" id="UP000627838"/>
    </source>
</evidence>
<protein>
    <recommendedName>
        <fullName evidence="3">EthD family reductase</fullName>
    </recommendedName>
</protein>
<dbReference type="RefSeq" id="WP_192763485.1">
    <property type="nucleotide sequence ID" value="NZ_JADBDZ010000001.1"/>
</dbReference>
<dbReference type="Gene3D" id="3.30.70.100">
    <property type="match status" value="1"/>
</dbReference>
<evidence type="ECO:0008006" key="3">
    <source>
        <dbReference type="Google" id="ProtNLM"/>
    </source>
</evidence>
<dbReference type="InterPro" id="IPR011008">
    <property type="entry name" value="Dimeric_a/b-barrel"/>
</dbReference>
<accession>A0ABR9K4Y2</accession>
<reference evidence="1 2" key="1">
    <citation type="submission" date="2020-10" db="EMBL/GenBank/DDBJ databases">
        <title>Sequencing the genomes of 1000 actinobacteria strains.</title>
        <authorList>
            <person name="Klenk H.-P."/>
        </authorList>
    </citation>
    <scope>NUCLEOTIDE SEQUENCE [LARGE SCALE GENOMIC DNA]</scope>
    <source>
        <strain evidence="1 2">DSM 46744</strain>
    </source>
</reference>
<name>A0ABR9K4Y2_9ACTN</name>
<proteinExistence type="predicted"/>
<gene>
    <name evidence="1" type="ORF">H4W34_007479</name>
</gene>
<sequence length="106" mass="11796">MSAKSILHVMSLPSSPEVADEYNRWYEDVHMPEVVALEGFVSARRYAPTKDGAPYVAVYEIEGDAKAAMKRLNQAMGDGSMNLSDKIQLDPPPQMHVFELVKEIGE</sequence>
<comment type="caution">
    <text evidence="1">The sequence shown here is derived from an EMBL/GenBank/DDBJ whole genome shotgun (WGS) entry which is preliminary data.</text>
</comment>
<dbReference type="EMBL" id="JADBDZ010000001">
    <property type="protein sequence ID" value="MBE1537646.1"/>
    <property type="molecule type" value="Genomic_DNA"/>
</dbReference>
<dbReference type="SUPFAM" id="SSF54909">
    <property type="entry name" value="Dimeric alpha+beta barrel"/>
    <property type="match status" value="1"/>
</dbReference>
<dbReference type="Proteomes" id="UP000627838">
    <property type="component" value="Unassembled WGS sequence"/>
</dbReference>
<keyword evidence="2" id="KW-1185">Reference proteome</keyword>
<evidence type="ECO:0000313" key="1">
    <source>
        <dbReference type="EMBL" id="MBE1537646.1"/>
    </source>
</evidence>